<proteinExistence type="predicted"/>
<feature type="non-terminal residue" evidence="2">
    <location>
        <position position="1"/>
    </location>
</feature>
<dbReference type="Pfam" id="PF00102">
    <property type="entry name" value="Y_phosphatase"/>
    <property type="match status" value="1"/>
</dbReference>
<comment type="caution">
    <text evidence="2">The sequence shown here is derived from an EMBL/GenBank/DDBJ whole genome shotgun (WGS) entry which is preliminary data.</text>
</comment>
<dbReference type="EMBL" id="JAACXV010018810">
    <property type="protein sequence ID" value="KAF7263891.1"/>
    <property type="molecule type" value="Genomic_DNA"/>
</dbReference>
<organism evidence="2 3">
    <name type="scientific">Rhynchophorus ferrugineus</name>
    <name type="common">Red palm weevil</name>
    <name type="synonym">Curculio ferrugineus</name>
    <dbReference type="NCBI Taxonomy" id="354439"/>
    <lineage>
        <taxon>Eukaryota</taxon>
        <taxon>Metazoa</taxon>
        <taxon>Ecdysozoa</taxon>
        <taxon>Arthropoda</taxon>
        <taxon>Hexapoda</taxon>
        <taxon>Insecta</taxon>
        <taxon>Pterygota</taxon>
        <taxon>Neoptera</taxon>
        <taxon>Endopterygota</taxon>
        <taxon>Coleoptera</taxon>
        <taxon>Polyphaga</taxon>
        <taxon>Cucujiformia</taxon>
        <taxon>Curculionidae</taxon>
        <taxon>Dryophthorinae</taxon>
        <taxon>Rhynchophorus</taxon>
    </lineage>
</organism>
<accession>A0A834LXK0</accession>
<dbReference type="Proteomes" id="UP000625711">
    <property type="component" value="Unassembled WGS sequence"/>
</dbReference>
<dbReference type="Gene3D" id="3.90.190.10">
    <property type="entry name" value="Protein tyrosine phosphatase superfamily"/>
    <property type="match status" value="1"/>
</dbReference>
<gene>
    <name evidence="2" type="ORF">GWI33_000953</name>
</gene>
<evidence type="ECO:0000313" key="2">
    <source>
        <dbReference type="EMBL" id="KAF7263891.1"/>
    </source>
</evidence>
<dbReference type="GO" id="GO:0004725">
    <property type="term" value="F:protein tyrosine phosphatase activity"/>
    <property type="evidence" value="ECO:0007669"/>
    <property type="project" value="InterPro"/>
</dbReference>
<dbReference type="InterPro" id="IPR000242">
    <property type="entry name" value="PTP_cat"/>
</dbReference>
<sequence>DGATASGLFIAMSFLIEKINLEQECDVCQAIRSIRTSRKQFTDTLEQVEFLYKACLLYVEQKFAQYSNMEF</sequence>
<dbReference type="OrthoDB" id="6108687at2759"/>
<reference evidence="2" key="1">
    <citation type="submission" date="2020-08" db="EMBL/GenBank/DDBJ databases">
        <title>Genome sequencing and assembly of the red palm weevil Rhynchophorus ferrugineus.</title>
        <authorList>
            <person name="Dias G.B."/>
            <person name="Bergman C.M."/>
            <person name="Manee M."/>
        </authorList>
    </citation>
    <scope>NUCLEOTIDE SEQUENCE</scope>
    <source>
        <strain evidence="2">AA-2017</strain>
        <tissue evidence="2">Whole larva</tissue>
    </source>
</reference>
<dbReference type="SUPFAM" id="SSF52799">
    <property type="entry name" value="(Phosphotyrosine protein) phosphatases II"/>
    <property type="match status" value="1"/>
</dbReference>
<keyword evidence="3" id="KW-1185">Reference proteome</keyword>
<evidence type="ECO:0000313" key="3">
    <source>
        <dbReference type="Proteomes" id="UP000625711"/>
    </source>
</evidence>
<dbReference type="AlphaFoldDB" id="A0A834LXK0"/>
<protein>
    <recommendedName>
        <fullName evidence="1">Tyrosine-protein phosphatase domain-containing protein</fullName>
    </recommendedName>
</protein>
<evidence type="ECO:0000259" key="1">
    <source>
        <dbReference type="Pfam" id="PF00102"/>
    </source>
</evidence>
<name>A0A834LXK0_RHYFE</name>
<feature type="domain" description="Tyrosine-protein phosphatase" evidence="1">
    <location>
        <begin position="2"/>
        <end position="56"/>
    </location>
</feature>
<dbReference type="InterPro" id="IPR029021">
    <property type="entry name" value="Prot-tyrosine_phosphatase-like"/>
</dbReference>